<evidence type="ECO:0000313" key="4">
    <source>
        <dbReference type="Proteomes" id="UP000015453"/>
    </source>
</evidence>
<dbReference type="EMBL" id="AUSU01004339">
    <property type="protein sequence ID" value="EPS65262.1"/>
    <property type="molecule type" value="Genomic_DNA"/>
</dbReference>
<proteinExistence type="predicted"/>
<dbReference type="Proteomes" id="UP000015453">
    <property type="component" value="Unassembled WGS sequence"/>
</dbReference>
<evidence type="ECO:0000259" key="2">
    <source>
        <dbReference type="Pfam" id="PF03168"/>
    </source>
</evidence>
<dbReference type="OrthoDB" id="1929523at2759"/>
<feature type="domain" description="Late embryogenesis abundant protein LEA-2 subgroup" evidence="2">
    <location>
        <begin position="86"/>
        <end position="175"/>
    </location>
</feature>
<name>S8DYY1_9LAMI</name>
<dbReference type="Pfam" id="PF03168">
    <property type="entry name" value="LEA_2"/>
    <property type="match status" value="1"/>
</dbReference>
<evidence type="ECO:0000313" key="3">
    <source>
        <dbReference type="EMBL" id="EPS65262.1"/>
    </source>
</evidence>
<accession>S8DYY1</accession>
<gene>
    <name evidence="3" type="ORF">M569_09519</name>
</gene>
<keyword evidence="1" id="KW-0472">Membrane</keyword>
<dbReference type="InterPro" id="IPR055301">
    <property type="entry name" value="Lea14-like_2"/>
</dbReference>
<sequence>METEEAALNGARKLEVERNLRRRRRTRCICLSIVAVILFLVILILILSLTVLKPKRPTTKVESVSIENLLLDLNGPQLNLTLGLVVSLYNPNRVGFSFSNGTALVKYRGNEVGVAPIPAGSIGSRDSISMNLTLTVMLNRLFSNSSTLLNDFLGGVIPLETYVRLKGKVRIVFVIHVVATAVCDLQINLASRSVGGQSCQYETKL</sequence>
<evidence type="ECO:0000256" key="1">
    <source>
        <dbReference type="SAM" id="Phobius"/>
    </source>
</evidence>
<protein>
    <recommendedName>
        <fullName evidence="2">Late embryogenesis abundant protein LEA-2 subgroup domain-containing protein</fullName>
    </recommendedName>
</protein>
<keyword evidence="1" id="KW-1133">Transmembrane helix</keyword>
<keyword evidence="1" id="KW-0812">Transmembrane</keyword>
<organism evidence="3 4">
    <name type="scientific">Genlisea aurea</name>
    <dbReference type="NCBI Taxonomy" id="192259"/>
    <lineage>
        <taxon>Eukaryota</taxon>
        <taxon>Viridiplantae</taxon>
        <taxon>Streptophyta</taxon>
        <taxon>Embryophyta</taxon>
        <taxon>Tracheophyta</taxon>
        <taxon>Spermatophyta</taxon>
        <taxon>Magnoliopsida</taxon>
        <taxon>eudicotyledons</taxon>
        <taxon>Gunneridae</taxon>
        <taxon>Pentapetalae</taxon>
        <taxon>asterids</taxon>
        <taxon>lamiids</taxon>
        <taxon>Lamiales</taxon>
        <taxon>Lentibulariaceae</taxon>
        <taxon>Genlisea</taxon>
    </lineage>
</organism>
<dbReference type="InterPro" id="IPR004864">
    <property type="entry name" value="LEA_2"/>
</dbReference>
<dbReference type="PANTHER" id="PTHR31852">
    <property type="entry name" value="LATE EMBRYOGENESIS ABUNDANT (LEA) HYDROXYPROLINE-RICH GLYCOPROTEIN FAMILY"/>
    <property type="match status" value="1"/>
</dbReference>
<comment type="caution">
    <text evidence="3">The sequence shown here is derived from an EMBL/GenBank/DDBJ whole genome shotgun (WGS) entry which is preliminary data.</text>
</comment>
<reference evidence="3 4" key="1">
    <citation type="journal article" date="2013" name="BMC Genomics">
        <title>The miniature genome of a carnivorous plant Genlisea aurea contains a low number of genes and short non-coding sequences.</title>
        <authorList>
            <person name="Leushkin E.V."/>
            <person name="Sutormin R.A."/>
            <person name="Nabieva E.R."/>
            <person name="Penin A.A."/>
            <person name="Kondrashov A.S."/>
            <person name="Logacheva M.D."/>
        </authorList>
    </citation>
    <scope>NUCLEOTIDE SEQUENCE [LARGE SCALE GENOMIC DNA]</scope>
</reference>
<dbReference type="Gene3D" id="2.60.40.1820">
    <property type="match status" value="1"/>
</dbReference>
<feature type="transmembrane region" description="Helical" evidence="1">
    <location>
        <begin position="28"/>
        <end position="52"/>
    </location>
</feature>
<dbReference type="SUPFAM" id="SSF117070">
    <property type="entry name" value="LEA14-like"/>
    <property type="match status" value="1"/>
</dbReference>
<dbReference type="AlphaFoldDB" id="S8DYY1"/>
<keyword evidence="4" id="KW-1185">Reference proteome</keyword>